<dbReference type="EMBL" id="JAWXYC010000004">
    <property type="protein sequence ID" value="MDX5953075.1"/>
    <property type="molecule type" value="Genomic_DNA"/>
</dbReference>
<proteinExistence type="predicted"/>
<organism evidence="1 2">
    <name type="scientific">Azospirillum brasilense</name>
    <dbReference type="NCBI Taxonomy" id="192"/>
    <lineage>
        <taxon>Bacteria</taxon>
        <taxon>Pseudomonadati</taxon>
        <taxon>Pseudomonadota</taxon>
        <taxon>Alphaproteobacteria</taxon>
        <taxon>Rhodospirillales</taxon>
        <taxon>Azospirillaceae</taxon>
        <taxon>Azospirillum</taxon>
    </lineage>
</organism>
<sequence length="92" mass="9761">MAVVADAPTLFRWGSLTVMIVNFDDCVSIREQGTFAPLCTYVLPIRRPPGDPALRTELGMQLKSTVSINDTTGQFSSSSTAIKANVAAAVAT</sequence>
<accession>A0ABU4P681</accession>
<comment type="caution">
    <text evidence="1">The sequence shown here is derived from an EMBL/GenBank/DDBJ whole genome shotgun (WGS) entry which is preliminary data.</text>
</comment>
<evidence type="ECO:0000313" key="1">
    <source>
        <dbReference type="EMBL" id="MDX5953075.1"/>
    </source>
</evidence>
<keyword evidence="2" id="KW-1185">Reference proteome</keyword>
<gene>
    <name evidence="1" type="ORF">SIM66_18005</name>
</gene>
<dbReference type="RefSeq" id="WP_137165175.1">
    <property type="nucleotide sequence ID" value="NZ_CP012914.1"/>
</dbReference>
<reference evidence="1 2" key="1">
    <citation type="submission" date="2023-11" db="EMBL/GenBank/DDBJ databases">
        <title>MicrobeMod: A computational toolkit for identifying prokaryotic methylation and restriction-modification with nanopore sequencing.</title>
        <authorList>
            <person name="Crits-Christoph A."/>
            <person name="Kang S.C."/>
            <person name="Lee H."/>
            <person name="Ostrov N."/>
        </authorList>
    </citation>
    <scope>NUCLEOTIDE SEQUENCE [LARGE SCALE GENOMIC DNA]</scope>
    <source>
        <strain evidence="1 2">ATCC 29145</strain>
    </source>
</reference>
<dbReference type="GeneID" id="56450276"/>
<evidence type="ECO:0000313" key="2">
    <source>
        <dbReference type="Proteomes" id="UP001277471"/>
    </source>
</evidence>
<dbReference type="Proteomes" id="UP001277471">
    <property type="component" value="Unassembled WGS sequence"/>
</dbReference>
<protein>
    <submittedName>
        <fullName evidence="1">Uncharacterized protein</fullName>
    </submittedName>
</protein>
<name>A0ABU4P681_AZOBR</name>